<evidence type="ECO:0000313" key="1">
    <source>
        <dbReference type="EMBL" id="KAF9443444.1"/>
    </source>
</evidence>
<comment type="caution">
    <text evidence="1">The sequence shown here is derived from an EMBL/GenBank/DDBJ whole genome shotgun (WGS) entry which is preliminary data.</text>
</comment>
<keyword evidence="2" id="KW-1185">Reference proteome</keyword>
<gene>
    <name evidence="1" type="ORF">P691DRAFT_788038</name>
</gene>
<evidence type="ECO:0000313" key="2">
    <source>
        <dbReference type="Proteomes" id="UP000807342"/>
    </source>
</evidence>
<reference evidence="1" key="1">
    <citation type="submission" date="2020-11" db="EMBL/GenBank/DDBJ databases">
        <authorList>
            <consortium name="DOE Joint Genome Institute"/>
            <person name="Ahrendt S."/>
            <person name="Riley R."/>
            <person name="Andreopoulos W."/>
            <person name="Labutti K."/>
            <person name="Pangilinan J."/>
            <person name="Ruiz-Duenas F.J."/>
            <person name="Barrasa J.M."/>
            <person name="Sanchez-Garcia M."/>
            <person name="Camarero S."/>
            <person name="Miyauchi S."/>
            <person name="Serrano A."/>
            <person name="Linde D."/>
            <person name="Babiker R."/>
            <person name="Drula E."/>
            <person name="Ayuso-Fernandez I."/>
            <person name="Pacheco R."/>
            <person name="Padilla G."/>
            <person name="Ferreira P."/>
            <person name="Barriuso J."/>
            <person name="Kellner H."/>
            <person name="Castanera R."/>
            <person name="Alfaro M."/>
            <person name="Ramirez L."/>
            <person name="Pisabarro A.G."/>
            <person name="Kuo A."/>
            <person name="Tritt A."/>
            <person name="Lipzen A."/>
            <person name="He G."/>
            <person name="Yan M."/>
            <person name="Ng V."/>
            <person name="Cullen D."/>
            <person name="Martin F."/>
            <person name="Rosso M.-N."/>
            <person name="Henrissat B."/>
            <person name="Hibbett D."/>
            <person name="Martinez A.T."/>
            <person name="Grigoriev I.V."/>
        </authorList>
    </citation>
    <scope>NUCLEOTIDE SEQUENCE</scope>
    <source>
        <strain evidence="1">MF-IS2</strain>
    </source>
</reference>
<proteinExistence type="predicted"/>
<sequence>MRHLAWHNPVLLSPWHPHSWNGYPWVEKEALWSRRGSQKLDGRVVGKVQIVSVYFVERQNVDNGMYSGLEIHWQVTCINSREKCVSRCLSGFEEFESTQIPDEAKNDSQPGLRCCKVWVLEELDDRVSISGQNLANSKWVPVSDLHKPIPNEQVDNYTIRRVEQSVELEVGSIDSGNDGVEFKTRVETAVVNKPGYCGGERKEIRIGAYNLVKRFSGWPVFIPKMALDVALCVRIVNPKLVYPTQTLCFSPMDPPLKNDQGWLFNVRKLDCSIFFEGRGIIVGERLHASGLGAWI</sequence>
<dbReference type="EMBL" id="MU151473">
    <property type="protein sequence ID" value="KAF9443444.1"/>
    <property type="molecule type" value="Genomic_DNA"/>
</dbReference>
<name>A0A9P5X4E8_9AGAR</name>
<protein>
    <submittedName>
        <fullName evidence="1">Uncharacterized protein</fullName>
    </submittedName>
</protein>
<accession>A0A9P5X4E8</accession>
<organism evidence="1 2">
    <name type="scientific">Macrolepiota fuliginosa MF-IS2</name>
    <dbReference type="NCBI Taxonomy" id="1400762"/>
    <lineage>
        <taxon>Eukaryota</taxon>
        <taxon>Fungi</taxon>
        <taxon>Dikarya</taxon>
        <taxon>Basidiomycota</taxon>
        <taxon>Agaricomycotina</taxon>
        <taxon>Agaricomycetes</taxon>
        <taxon>Agaricomycetidae</taxon>
        <taxon>Agaricales</taxon>
        <taxon>Agaricineae</taxon>
        <taxon>Agaricaceae</taxon>
        <taxon>Macrolepiota</taxon>
    </lineage>
</organism>
<dbReference type="AlphaFoldDB" id="A0A9P5X4E8"/>
<dbReference type="Proteomes" id="UP000807342">
    <property type="component" value="Unassembled WGS sequence"/>
</dbReference>